<protein>
    <submittedName>
        <fullName evidence="5">Pulmonary surfactant-associated protein B</fullName>
    </submittedName>
</protein>
<keyword evidence="2" id="KW-0325">Glycoprotein</keyword>
<gene>
    <name evidence="5" type="primary">Sftpb_0</name>
    <name evidence="5" type="ORF">g.50793</name>
</gene>
<dbReference type="InterPro" id="IPR008138">
    <property type="entry name" value="SapB_2"/>
</dbReference>
<dbReference type="SMART" id="SM00741">
    <property type="entry name" value="SapB"/>
    <property type="match status" value="2"/>
</dbReference>
<dbReference type="SUPFAM" id="SSF47862">
    <property type="entry name" value="Saposin"/>
    <property type="match status" value="2"/>
</dbReference>
<feature type="domain" description="Saposin B-type" evidence="4">
    <location>
        <begin position="180"/>
        <end position="260"/>
    </location>
</feature>
<feature type="domain" description="Saposin B-type" evidence="4">
    <location>
        <begin position="49"/>
        <end position="130"/>
    </location>
</feature>
<evidence type="ECO:0000256" key="3">
    <source>
        <dbReference type="SAM" id="SignalP"/>
    </source>
</evidence>
<dbReference type="Pfam" id="PF03489">
    <property type="entry name" value="SapB_2"/>
    <property type="match status" value="1"/>
</dbReference>
<dbReference type="InterPro" id="IPR011001">
    <property type="entry name" value="Saposin-like"/>
</dbReference>
<feature type="signal peptide" evidence="3">
    <location>
        <begin position="1"/>
        <end position="19"/>
    </location>
</feature>
<dbReference type="PROSITE" id="PS50015">
    <property type="entry name" value="SAP_B"/>
    <property type="match status" value="2"/>
</dbReference>
<evidence type="ECO:0000259" key="4">
    <source>
        <dbReference type="PROSITE" id="PS50015"/>
    </source>
</evidence>
<keyword evidence="1" id="KW-1015">Disulfide bond</keyword>
<dbReference type="PANTHER" id="PTHR11480">
    <property type="entry name" value="SAPOSIN-RELATED"/>
    <property type="match status" value="1"/>
</dbReference>
<evidence type="ECO:0000313" key="5">
    <source>
        <dbReference type="EMBL" id="JAT56153.1"/>
    </source>
</evidence>
<dbReference type="Gene3D" id="1.10.225.10">
    <property type="entry name" value="Saposin-like"/>
    <property type="match status" value="2"/>
</dbReference>
<evidence type="ECO:0000256" key="1">
    <source>
        <dbReference type="ARBA" id="ARBA00023157"/>
    </source>
</evidence>
<dbReference type="InterPro" id="IPR008139">
    <property type="entry name" value="SaposinB_dom"/>
</dbReference>
<accession>A0A1D1YNI1</accession>
<dbReference type="PANTHER" id="PTHR11480:SF87">
    <property type="entry name" value="PROSAPOSIN-LIKE"/>
    <property type="match status" value="1"/>
</dbReference>
<name>A0A1D1YNI1_9ARAE</name>
<organism evidence="5">
    <name type="scientific">Anthurium amnicola</name>
    <dbReference type="NCBI Taxonomy" id="1678845"/>
    <lineage>
        <taxon>Eukaryota</taxon>
        <taxon>Viridiplantae</taxon>
        <taxon>Streptophyta</taxon>
        <taxon>Embryophyta</taxon>
        <taxon>Tracheophyta</taxon>
        <taxon>Spermatophyta</taxon>
        <taxon>Magnoliopsida</taxon>
        <taxon>Liliopsida</taxon>
        <taxon>Araceae</taxon>
        <taxon>Pothoideae</taxon>
        <taxon>Potheae</taxon>
        <taxon>Anthurium</taxon>
    </lineage>
</organism>
<keyword evidence="3" id="KW-0732">Signal</keyword>
<reference evidence="5" key="1">
    <citation type="submission" date="2015-07" db="EMBL/GenBank/DDBJ databases">
        <title>Transcriptome Assembly of Anthurium amnicola.</title>
        <authorList>
            <person name="Suzuki J."/>
        </authorList>
    </citation>
    <scope>NUCLEOTIDE SEQUENCE</scope>
</reference>
<feature type="chain" id="PRO_5008900359" evidence="3">
    <location>
        <begin position="20"/>
        <end position="284"/>
    </location>
</feature>
<evidence type="ECO:0000256" key="2">
    <source>
        <dbReference type="ARBA" id="ARBA00023180"/>
    </source>
</evidence>
<dbReference type="InterPro" id="IPR051428">
    <property type="entry name" value="Sphingo_Act-Surfact_Prot"/>
</dbReference>
<sequence>MGTALFISAFLLLLARADGVRKDGLLSVVMADSEKVFENKHQSQWDVPPDFFCHSCQEVSRKVEKFLTDPSLYDEVDTISTEVCHILRSDLQVKCRKLVELYLHEGILFLQIIFREKNFCNSTGFCPVDNGTFPLSNPRENEVRPSIQPKFLMLRKTEKQLPAGLPPLRKIDLSPYKVRERKSCDACHATTEQIRKGLEDHEQQIKIIKSLLEACESIQNYVNQCKRLVFQYGPLVLVNLRKFLSSNDLCYLAHMCEVPVPPNGKTDQMHLSMEQPLQHLRSEV</sequence>
<dbReference type="AlphaFoldDB" id="A0A1D1YNI1"/>
<proteinExistence type="predicted"/>
<dbReference type="EMBL" id="GDJX01011783">
    <property type="protein sequence ID" value="JAT56153.1"/>
    <property type="molecule type" value="Transcribed_RNA"/>
</dbReference>